<keyword evidence="4" id="KW-1185">Reference proteome</keyword>
<dbReference type="NCBIfam" id="NF033682">
    <property type="entry name" value="retention_LapA"/>
    <property type="match status" value="1"/>
</dbReference>
<dbReference type="InterPro" id="IPR047777">
    <property type="entry name" value="LapA-like_RM"/>
</dbReference>
<evidence type="ECO:0000256" key="1">
    <source>
        <dbReference type="ARBA" id="ARBA00022837"/>
    </source>
</evidence>
<dbReference type="EMBL" id="JAWXXR010000001">
    <property type="protein sequence ID" value="MDX6016484.1"/>
    <property type="molecule type" value="Genomic_DNA"/>
</dbReference>
<comment type="caution">
    <text evidence="3">The sequence shown here is derived from an EMBL/GenBank/DDBJ whole genome shotgun (WGS) entry which is preliminary data.</text>
</comment>
<dbReference type="InterPro" id="IPR001343">
    <property type="entry name" value="Hemolysn_Ca-bd"/>
</dbReference>
<evidence type="ECO:0000259" key="2">
    <source>
        <dbReference type="Pfam" id="PF17803"/>
    </source>
</evidence>
<dbReference type="PROSITE" id="PS00330">
    <property type="entry name" value="HEMOLYSIN_CALCIUM"/>
    <property type="match status" value="3"/>
</dbReference>
<organism evidence="3 4">
    <name type="scientific">Shewanella indica</name>
    <dbReference type="NCBI Taxonomy" id="768528"/>
    <lineage>
        <taxon>Bacteria</taxon>
        <taxon>Pseudomonadati</taxon>
        <taxon>Pseudomonadota</taxon>
        <taxon>Gammaproteobacteria</taxon>
        <taxon>Alteromonadales</taxon>
        <taxon>Shewanellaceae</taxon>
        <taxon>Shewanella</taxon>
    </lineage>
</organism>
<dbReference type="SUPFAM" id="SSF51120">
    <property type="entry name" value="beta-Roll"/>
    <property type="match status" value="1"/>
</dbReference>
<dbReference type="Proteomes" id="UP001272773">
    <property type="component" value="Unassembled WGS sequence"/>
</dbReference>
<dbReference type="Pfam" id="PF00353">
    <property type="entry name" value="HemolysinCabind"/>
    <property type="match status" value="1"/>
</dbReference>
<proteinExistence type="predicted"/>
<dbReference type="InterPro" id="IPR006626">
    <property type="entry name" value="PbH1"/>
</dbReference>
<dbReference type="InterPro" id="IPR010221">
    <property type="entry name" value="VCBS_dom"/>
</dbReference>
<dbReference type="Gene3D" id="2.60.40.10">
    <property type="entry name" value="Immunoglobulins"/>
    <property type="match status" value="12"/>
</dbReference>
<dbReference type="SMART" id="SM00710">
    <property type="entry name" value="PbH1"/>
    <property type="match status" value="21"/>
</dbReference>
<feature type="domain" description="RapA2 cadherin-like" evidence="2">
    <location>
        <begin position="287"/>
        <end position="367"/>
    </location>
</feature>
<dbReference type="NCBIfam" id="TIGR01965">
    <property type="entry name" value="VCBS_repeat"/>
    <property type="match status" value="23"/>
</dbReference>
<evidence type="ECO:0000313" key="3">
    <source>
        <dbReference type="EMBL" id="MDX6016484.1"/>
    </source>
</evidence>
<protein>
    <submittedName>
        <fullName evidence="3">Retention module-containing protein</fullName>
    </submittedName>
</protein>
<sequence length="3652" mass="379673">MGVAISKQDAVVTNLVGQLKAKDENGNIRDLSIGDVIRNGEEIIFTANDTFTIEYADGTQLTEQNAQPNTQPQSDSAAVDGAQFANEGVDAEIAALQAQILAGDDPTANLPATAAGAGTAGNQGGFDYISVARDGSEVLASAGYDTSGFEQATITTQEEILLDDLPLTGPTLTSSAATLSDANLPTGTTPSPAPLTQTGNLSFSAAAGVASLTLDGIAIVSGGVFNGPVSINTEYGVLTINAVDLINGNISYSFTLNSAVDHSLSDDFSEAFNLILTDLEGNSVGNTLTISVLDDAPSGQDDVNSVNEDSLPAISGNLLDNDVQGGDTAQVTAAGSGGNLDNTVSNQSLVSGSYGLLTLNADGSYSYQINSAAQAVQALAQGESLTEVFSYLLTDADGDTSVQTLTITITGTNDIPVISTPQPGEADGTVREAGQFDDGSIDPGTPGVSGQLSASDVDNGAVLVWSGSADSPFGNFNIDAASGAWNYQLDNTTADGLLEGEIRTETFSVTVTDEFGASAEQLVTITIIGTNDAPILTADTSGAVIEDVDVIDSMLSDNGALSFTDVDIGDSHVVSSSYNGDASWSGGALDQATQDALAQGFSADNSGWNYEIANSLVQFLAVGETITLSFTLTVTDDFGASDSQQVTLTITGTNDAPVLNIDMSGAVTEDVDVINGMLSDSGDLSFTDVDINDSHSVSSSYNDDATWSNNPPLDPALISALEAGFSVDNSGWNYEIANSLVQFLAVGETITLSFDVSVDDGNGGTDTETVTVTITGTNDAPVLSIDMSGAVTEDIDVINGMLSDSGDLSFTDVDINDGHSVSSSYNDDATWTNNPPLDQATQDALAAGFSVDNSGWNYEIANSLVQFLAVGETITLSFDVTVDDGNGGTDTETVTVTITGTNDAPVLSIDMSGAVTEDVDVINGMLSDSGDLSFTDVDINDGHSVSSSYNDDATWTNNPPLDPALISALEAGFSVDNSGWNYEIANNLVQFLAVGETITLSFDVTVDDGNGGTDTETVTVTITGTNDAPVLSIDMSGAVTEDVDVINGMLSDSGDLSFTDVDINDSHSVSSSYNDDATWTNNPPLDPALISALEAGFSVDNSGWNYEIANSLVQFLAVGETITLSFDVSVDDGNGGTDTETVTVTITGTNDAPVLSIDMSGAVTEDVDVINGMLSDSGDLSFTDVDINDSHSVGSSYNDDVLWSDGDLDQATQDALAAGFSVDNSGWNYEIANSLVQFLAVGETITLSFDVTVDDGNGGTDTETVTVTITGTNDTPVLSIDMSGAVTEDVDVINGMLSDSGDLSFTDVDINDSHSVGSSYNDDVLWSDGDLDQATQDALAAGFSVDNSGWNYEIANSLVQFLAVGETITLSFDVTVNDGNGGTDTETVTVTITGTNDAPVLSIDMSGAVTEDIDVINGMLSDSGDLSFTDVDINDGHSVSSSYNDDATWSNNIPLDPALTSALEAGFSVDNSGWNYEIANSLVQFLAVGETITLSFDVTVNDGNGGTDTETVTVTITGTNDAPVLSIDMSGAVTEDIDVINGMLSDSGDLSFTDVDINDSHSVGSSYNDDVLWSDGDLDQATQDALAAGFSVDNSGWNYEIANSLVQFLAVGETITLSFDVSVDDGNGGTDTETVTVTITGTNDAPVLSIDMSGAVTEDVDVINGMLSDSGDLSFTDVDINDGHSVSSSYNDDATWSNNIPLDPALTSALEAGFSVDNSGWNYEIANSLVQFLAVGETITLSFDVTVDDGNGGTDTETVTVTITGTNDTPVLSIDMSGAVTEDVDVINGMLSDSGDLSFTDVDINDSHSVGSSYNDDVLWSDGDLDQATQDALAAGFSVDNSGWSYEIANSLVQFLAVGETITLSFDVTVDDGNGGTDTETVTVTITGTNDAPVLTIDMSGAVTEDIDVINGMLSDSGDLSFTDVDINDGHNVSSSYNDDATWTNNPPLDTALISALEAGFSVDNSGWNYEIANSLVQFLAVGETITLSFDVTVNDGNGGTDTETVTVTITGTNDAPVLSIDMSGAVTEDIDVINGMLSDSGDLSFTDVDINDSHSVSSSYNDDATWSNNPPLDQATQDALAAGFSVDNSGWNYEIANSLVQFLAVGETITLSFDVTVDDGNGGTDTETVTVTITGTNDAPVLSIDMSGAVTEDVDVINGMLSDSGDLSFTDVDINDSHSVSSSYNDDATWTNNPPLDQATQDALAAGFSVDNSGWNYEIANNLVQFLAVGETITLSFDVTVDDGNGGTDTETVTVTITGTNDAPVLSIDMSGAVTEDVDVINGMLSDSGDLSFTDVDINDSHSVSSSYNDDATWTNNPPLDPALISALEAGFSVDNSGWNYEIANSLVQFLAVGETITLSFDVSVDDGNGGTDTETVTVTITGTNDAPVLSIDMSGAVTEDIDVINGMLSDSGDLSFTDVDINDSHSVSSSYNDDATWTNNPPLDQATQDALAAGFSVDNSGWNYEIANNLVQFLAVGETITLSFDVTVDDGNGGTDTETVTVTITGTNDAPVLSIDMSGAVTEDVDVINGMLSDSGDLSFTDVDINDSHSVSSSYNDDATWTNNPPLDPALISALEAGFSVDNSGWNYEIANSLVQFLAVGETITLSFDVSVDDGNGGTDTETVTVTITGTNDAPVLSIDMSGAVTEDIDVINGMLSDSGDLSFTDVDINDSHSVSSSYNDDATWSNNPPLDPALISALEAGFSVDNSGWNYEIANSLVQFLAVGETITLSFDVTVNDGNGGTDTETVTVTITGTNDAPVLSIDMSGAVTEDVDVINGMLSDSGDLSFTDVDINDSHSVSSSYNDDATWSNNPPLDPALISALEAGFSVDNSGWNYEIANSLVQFLAVGETITLSFDVTVDDGNGGTDTETVTVTITGTNDAPVLSIDMSGAVTEDVDVINGMLSDSGDLSFTDVDINDSHSVSSSYNDDATWSNNPPLDPALISALEAGFSVDNSGWNYEIANSLVQFLAVGETITLSFDVTVNDGNGGTDTETVTVTITGTNDAPVLSIDMSGAVTEDVDVINGMLSDSGDLSFTDVDINDSHSVSSSYNDDATWSNNIPLDPALTSALEAGFSVDNSGWNYEIANSLVQFLAVGETITLSFDVTVDDGNGGTDTETVTITINGTNDPVEGEFAKEIWVPASLLQLSDPYLAGYPLNIDVPTDVDATDEISITNLSLEFIDPAETAELGSIWYWDDGEQMLVQYDFDNPEALSAAELGSLVYLPGNNGDIEEQLDISLTFTVNSGTEQVVGDFIIHAVPGNSLGGESVTIGDGSSPLTSGNDQDAILSISGGFADAINLAPSAGSLDLFTDFQKSPFAIPIPGNERDIDSTAGSKRETEVSVRLTINGITFIVLLADPVDNIEQTWFYDADSGLMKASIGYDQIVQESDNSITLADYLTLNPAQAADQWTITYFDNDGGSYQARYVQAVFTHELLPDDAITITGSDNIDNLIFGSTQGDSLTGANQSDEIVGREGNDTIKGLEGDDQLLGGAGNDYIFGGTGADYLVGGPGSDHLDAGLDNDRDILIWDAGSADGSTDDVYNFSPNTDVLDLSDILVNEENGVLDDYLDFSFVNGNTIITVDTTGAGGDSVTIVLNGVDLSTEYGTTDEGVIIQSLISDGALLVTQPVAQASLPEPNYTYLSEDQLIP</sequence>
<accession>A0ABU4QAM1</accession>
<dbReference type="InterPro" id="IPR018511">
    <property type="entry name" value="Hemolysin-typ_Ca-bd_CS"/>
</dbReference>
<name>A0ABU4QAM1_9GAMM</name>
<evidence type="ECO:0000313" key="4">
    <source>
        <dbReference type="Proteomes" id="UP001272773"/>
    </source>
</evidence>
<dbReference type="InterPro" id="IPR011049">
    <property type="entry name" value="Serralysin-like_metalloprot_C"/>
</dbReference>
<dbReference type="GeneID" id="88623647"/>
<dbReference type="Pfam" id="PF17963">
    <property type="entry name" value="Big_9"/>
    <property type="match status" value="1"/>
</dbReference>
<dbReference type="RefSeq" id="WP_319619169.1">
    <property type="nucleotide sequence ID" value="NZ_JAWXXR010000001.1"/>
</dbReference>
<dbReference type="Pfam" id="PF17803">
    <property type="entry name" value="Cadherin_4"/>
    <property type="match status" value="1"/>
</dbReference>
<reference evidence="3 4" key="1">
    <citation type="submission" date="2023-11" db="EMBL/GenBank/DDBJ databases">
        <title>MicrobeMod: A computational toolkit for identifying prokaryotic methylation and restriction-modification with nanopore sequencing.</title>
        <authorList>
            <person name="Crits-Christoph A."/>
            <person name="Kang S.C."/>
            <person name="Lee H."/>
            <person name="Ostrov N."/>
        </authorList>
    </citation>
    <scope>NUCLEOTIDE SEQUENCE [LARGE SCALE GENOMIC DNA]</scope>
    <source>
        <strain evidence="3 4">ATCC BAA-2732</strain>
    </source>
</reference>
<dbReference type="InterPro" id="IPR013783">
    <property type="entry name" value="Ig-like_fold"/>
</dbReference>
<keyword evidence="1" id="KW-0106">Calcium</keyword>
<gene>
    <name evidence="3" type="ORF">SIL79_09025</name>
</gene>
<dbReference type="InterPro" id="IPR040853">
    <property type="entry name" value="RapA2_cadherin-like"/>
</dbReference>